<evidence type="ECO:0000256" key="8">
    <source>
        <dbReference type="ARBA" id="ARBA00022989"/>
    </source>
</evidence>
<dbReference type="FunFam" id="2.60.40.10:FF:000123">
    <property type="entry name" value="Plexin A1"/>
    <property type="match status" value="1"/>
</dbReference>
<dbReference type="Pfam" id="PF01833">
    <property type="entry name" value="TIG"/>
    <property type="match status" value="4"/>
</dbReference>
<keyword evidence="5 17" id="KW-0812">Transmembrane</keyword>
<keyword evidence="21" id="KW-1185">Reference proteome</keyword>
<dbReference type="Pfam" id="PF24479">
    <property type="entry name" value="PSI_PlexinA-B"/>
    <property type="match status" value="1"/>
</dbReference>
<dbReference type="InterPro" id="IPR046800">
    <property type="entry name" value="Plexin_RBD"/>
</dbReference>
<evidence type="ECO:0000256" key="1">
    <source>
        <dbReference type="ARBA" id="ARBA00004251"/>
    </source>
</evidence>
<evidence type="ECO:0000313" key="20">
    <source>
        <dbReference type="Ensembl" id="ENSCPIP00010001764.1"/>
    </source>
</evidence>
<dbReference type="Pfam" id="PF01437">
    <property type="entry name" value="PSI"/>
    <property type="match status" value="2"/>
</dbReference>
<keyword evidence="9 16" id="KW-0175">Coiled coil</keyword>
<evidence type="ECO:0000256" key="3">
    <source>
        <dbReference type="ARBA" id="ARBA00022475"/>
    </source>
</evidence>
<dbReference type="PANTHER" id="PTHR22625">
    <property type="entry name" value="PLEXIN"/>
    <property type="match status" value="1"/>
</dbReference>
<dbReference type="GO" id="GO:0017154">
    <property type="term" value="F:semaphorin receptor activity"/>
    <property type="evidence" value="ECO:0007669"/>
    <property type="project" value="InterPro"/>
</dbReference>
<dbReference type="GO" id="GO:0005886">
    <property type="term" value="C:plasma membrane"/>
    <property type="evidence" value="ECO:0007669"/>
    <property type="project" value="UniProtKB-SubCell"/>
</dbReference>
<dbReference type="InterPro" id="IPR015943">
    <property type="entry name" value="WD40/YVTN_repeat-like_dom_sf"/>
</dbReference>
<comment type="similarity">
    <text evidence="2">Belongs to the plexin family.</text>
</comment>
<evidence type="ECO:0000256" key="16">
    <source>
        <dbReference type="SAM" id="Coils"/>
    </source>
</evidence>
<evidence type="ECO:0000259" key="19">
    <source>
        <dbReference type="PROSITE" id="PS51004"/>
    </source>
</evidence>
<keyword evidence="8 17" id="KW-1133">Transmembrane helix</keyword>
<dbReference type="SUPFAM" id="SSF103575">
    <property type="entry name" value="Plexin repeat"/>
    <property type="match status" value="2"/>
</dbReference>
<dbReference type="SMART" id="SM00423">
    <property type="entry name" value="PSI"/>
    <property type="match status" value="3"/>
</dbReference>
<keyword evidence="12" id="KW-0325">Glycoprotein</keyword>
<sequence length="1899" mass="210501">MDQRRTCPWALRSDGDGRSASLLCLLLASLSWSASSSTSFSTFHSEHRDWTFNHLTVHQSTGAVYVGAINRVYKLSGNLTILVAHKTGPEEDNKSCYPPLIVQPCTEVLTLTNNVNKLLIIDYSENRLLACGSLYQGVCKLLRLDDLFILVEPSHKKEHYLSSVNKTGTMYGVIVRSEGEDGKLFIGTAVDGKQDYFPTLSSRKLPRDPESSAMLDYELHSDFVSSLIKIPSDTLALISHFDIFYIYGFASGNFVYFLTVQPETPEGVSNSASDLFYTSRIVRLCKDDPKFHSYVSLPFGCVRGDTEYRLLQAAYLSKPGDVLAKSLNITAQEDVLFAIFSKGQKQYHQPPDDSALCVFPIRAVNAQIKDRLQSCYQGEGNLELNWLLGKDVQCTKAPVPIDDNFCGLDINQPLGGSVPVDGVTLFTSSRDRMTSVASYIYNGYSVVFVGTKNGKVKKIRADGPPHGGIQYEVVTVFKDGSPVLRDMAFSIDHKYLYVMSERQVSRVPVESCEQYTTCAECLSSGDPHCGWCTLHHTCSPRDSCERADEPHRFADSIGQCMSIMVQPSSISVSQHSLPLSLLVSDAPDLAAGVTCLFGNLTEVEGQVVGSRVVCVSPAARDVPAIPVDQGEQTALDCSSINVAAVVLSHSIKKETCLKLIFSLASFQVCLSCVNSAFRCHWCKYRNLCTHDPTTCSFQEGRINVSEDCPQLFPTEEILIPVGEVKPITLKARNLPQPQSGQRGYECVLSIQGVIHRVPALRFNSSSVQCQNSSYLYDGMDISNLAVDFAVVWNGNFVIDNPEDVKVHLYKCAAQRESCGLCLKADPKFECGWCSGEGRCTLRPHCSPQPWLDWSSRNVKCSNPRITEILTVSGPPEGGTRVTIRGVNLGLDFSEIARGVQVAGVPCAPLPEQYIVAEQIVCEMGQALPGISSGPVLLCIGECKPEFTAKSVQHYTFVTPTVSFLSPSRGPESGGTLVTITGHHLGAGSHVSVLLGNQSCAFQGRSMNEIVCLSAPSAHGLGPVHVSVSVDRAQLEQMLLFEYIDDPKVQNIEPEWSIASGHTPLTITGSNLDIIQEPRIRVKHNGRESINVCVVLNATALSCLAPALAPEPRPTMDAVERPDEFGFIFNNVQSLRVYNDTKFIYYPNPTFEPLSSSGMLEQKPGSPIILKGKNLCPPASGGAKLNYTVLVGETPCTVTVSETQLLCEPPTLSGQHKVTVRVGGIIFSPGSVSITSDSLLTLPAIVSIAAGGSLLLIIVIIVLIAYKRKSRENDLTLKRLQMQMDNLESRVALECKEAFAELQTDINELTSDLDRSGIPYLDYRTYAMRVLFPGIEDHPVLRELEVQGNGQQSVEKALKLFAQLINNKVFLLTFIRTLELQRSFSMRDRGNVASLIMTGLQGRLEYATDVLKQLLSDLIEKNLENKNHPKLLLRRTESVAEKMLTNWFAFLLHKFLKECAGEPLFMLYCAIKQQMEKGPIDAITGEARYSLSEDKLIRQQIEYKTLILNCVNPDNENSPEIPVKVLNCDTITQVKEKILDAVYKNVPYSQRPRAVDMDLEWRQGRIARVVLQDEDITTKIEGDWKRLNTLLHYQVSDRSVVALVPKQTSSYNIPASASISRTSISRYDSTFRYTGSPDSLRSRAPMITPDLESGVKVWHLVKNHDHGDQKEGDRGSKMVSEIYLTRLLATKGTLQKFVDDLFETLFSTVHRGSALPLAIKYMFDFLDEQADKHGIHDTDVRHTWKSNCLPLRFWVNVIKNPQFVFDIHKGSITDACLSVVAQTFMDSCSTSEHRLGKDSPSNKLLYAKDIPSYKSWVERYYADIAKLPAISDQDMNAYLAEQSRLHSAEFNMLSALNEIYSYVSKYSEELIGALEQDEQARRQRLAYKVEQLIGAMSIES</sequence>
<dbReference type="InterPro" id="IPR031148">
    <property type="entry name" value="Plexin"/>
</dbReference>
<feature type="domain" description="Sema" evidence="19">
    <location>
        <begin position="22"/>
        <end position="509"/>
    </location>
</feature>
<keyword evidence="6 18" id="KW-0732">Signal</keyword>
<evidence type="ECO:0000256" key="9">
    <source>
        <dbReference type="ARBA" id="ARBA00023054"/>
    </source>
</evidence>
<feature type="transmembrane region" description="Helical" evidence="17">
    <location>
        <begin position="1241"/>
        <end position="1265"/>
    </location>
</feature>
<dbReference type="PANTHER" id="PTHR22625:SF37">
    <property type="entry name" value="PLEXIN-A2"/>
    <property type="match status" value="1"/>
</dbReference>
<proteinExistence type="inferred from homology"/>
<dbReference type="CDD" id="cd01179">
    <property type="entry name" value="IPT_plexin_repeat2"/>
    <property type="match status" value="1"/>
</dbReference>
<dbReference type="CDD" id="cd00603">
    <property type="entry name" value="IPT_PCSR"/>
    <property type="match status" value="1"/>
</dbReference>
<reference evidence="20" key="2">
    <citation type="submission" date="2025-09" db="UniProtKB">
        <authorList>
            <consortium name="Ensembl"/>
        </authorList>
    </citation>
    <scope>IDENTIFICATION</scope>
</reference>
<dbReference type="InterPro" id="IPR001627">
    <property type="entry name" value="Semap_dom"/>
</dbReference>
<keyword evidence="4" id="KW-0597">Phosphoprotein</keyword>
<reference evidence="20" key="1">
    <citation type="submission" date="2025-08" db="UniProtKB">
        <authorList>
            <consortium name="Ensembl"/>
        </authorList>
    </citation>
    <scope>IDENTIFICATION</scope>
</reference>
<evidence type="ECO:0000256" key="10">
    <source>
        <dbReference type="ARBA" id="ARBA00023136"/>
    </source>
</evidence>
<organism evidence="20 21">
    <name type="scientific">Chrysolophus pictus</name>
    <name type="common">Golden pheasant</name>
    <name type="synonym">Phasianus pictus</name>
    <dbReference type="NCBI Taxonomy" id="9089"/>
    <lineage>
        <taxon>Eukaryota</taxon>
        <taxon>Metazoa</taxon>
        <taxon>Chordata</taxon>
        <taxon>Craniata</taxon>
        <taxon>Vertebrata</taxon>
        <taxon>Euteleostomi</taxon>
        <taxon>Archelosauria</taxon>
        <taxon>Archosauria</taxon>
        <taxon>Dinosauria</taxon>
        <taxon>Saurischia</taxon>
        <taxon>Theropoda</taxon>
        <taxon>Coelurosauria</taxon>
        <taxon>Aves</taxon>
        <taxon>Neognathae</taxon>
        <taxon>Galloanserae</taxon>
        <taxon>Galliformes</taxon>
        <taxon>Phasianidae</taxon>
        <taxon>Phasianinae</taxon>
        <taxon>Chrysolophus</taxon>
    </lineage>
</organism>
<keyword evidence="10 17" id="KW-0472">Membrane</keyword>
<comment type="function">
    <text evidence="13">Coreceptor for SEMA3A and SEMA6A. Necessary for signaling by SEMA6A and class 3 semaphorins and subsequent remodeling of the cytoskeleton. Plays a role in axon guidance, invasive growth and cell migration. Class 3 semaphorins bind to a complex composed of a neuropilin and a plexin. The plexin modulates the affinity of the complex for specific semaphorins, and its cytoplasmic domain is required for the activation of down-stream signaling events in the cytoplasm.</text>
</comment>
<dbReference type="InterPro" id="IPR041362">
    <property type="entry name" value="TIG2_plexin"/>
</dbReference>
<evidence type="ECO:0000256" key="12">
    <source>
        <dbReference type="ARBA" id="ARBA00023180"/>
    </source>
</evidence>
<keyword evidence="11" id="KW-1015">Disulfide bond</keyword>
<dbReference type="SUPFAM" id="SSF48350">
    <property type="entry name" value="GTPase activation domain, GAP"/>
    <property type="match status" value="1"/>
</dbReference>
<dbReference type="CDD" id="cd01181">
    <property type="entry name" value="IPT_plexin_repeat3"/>
    <property type="match status" value="1"/>
</dbReference>
<dbReference type="FunFam" id="3.10.20.90:FF:000018">
    <property type="entry name" value="Plexin A2"/>
    <property type="match status" value="1"/>
</dbReference>
<feature type="signal peptide" evidence="18">
    <location>
        <begin position="1"/>
        <end position="36"/>
    </location>
</feature>
<evidence type="ECO:0000256" key="13">
    <source>
        <dbReference type="ARBA" id="ARBA00056694"/>
    </source>
</evidence>
<evidence type="ECO:0000256" key="5">
    <source>
        <dbReference type="ARBA" id="ARBA00022692"/>
    </source>
</evidence>
<dbReference type="Gene3D" id="1.10.506.10">
    <property type="entry name" value="GTPase Activation - p120gap, domain 1"/>
    <property type="match status" value="1"/>
</dbReference>
<evidence type="ECO:0000256" key="15">
    <source>
        <dbReference type="PROSITE-ProRule" id="PRU00352"/>
    </source>
</evidence>
<dbReference type="InterPro" id="IPR002165">
    <property type="entry name" value="Plexin_repeat"/>
</dbReference>
<dbReference type="Gene3D" id="3.10.20.90">
    <property type="entry name" value="Phosphatidylinositol 3-kinase Catalytic Subunit, Chain A, domain 1"/>
    <property type="match status" value="1"/>
</dbReference>
<dbReference type="SUPFAM" id="SSF101912">
    <property type="entry name" value="Sema domain"/>
    <property type="match status" value="1"/>
</dbReference>
<evidence type="ECO:0000256" key="6">
    <source>
        <dbReference type="ARBA" id="ARBA00022729"/>
    </source>
</evidence>
<dbReference type="InterPro" id="IPR013783">
    <property type="entry name" value="Ig-like_fold"/>
</dbReference>
<evidence type="ECO:0000313" key="21">
    <source>
        <dbReference type="Proteomes" id="UP000694543"/>
    </source>
</evidence>
<dbReference type="FunFam" id="2.60.40.10:FF:000339">
    <property type="entry name" value="Plexin A2"/>
    <property type="match status" value="1"/>
</dbReference>
<dbReference type="Proteomes" id="UP000694543">
    <property type="component" value="Unplaced"/>
</dbReference>
<feature type="coiled-coil region" evidence="16">
    <location>
        <begin position="1269"/>
        <end position="1296"/>
    </location>
</feature>
<dbReference type="CDD" id="cd11272">
    <property type="entry name" value="Sema_plexin_A2"/>
    <property type="match status" value="1"/>
</dbReference>
<name>A0A8C3KWC8_CHRPC</name>
<dbReference type="InterPro" id="IPR014756">
    <property type="entry name" value="Ig_E-set"/>
</dbReference>
<dbReference type="SMART" id="SM00630">
    <property type="entry name" value="Sema"/>
    <property type="match status" value="1"/>
</dbReference>
<dbReference type="FunFam" id="2.60.40.10:FF:000071">
    <property type="entry name" value="Plexin A2"/>
    <property type="match status" value="1"/>
</dbReference>
<dbReference type="InterPro" id="IPR042826">
    <property type="entry name" value="Plexin-A2_sema"/>
</dbReference>
<dbReference type="InterPro" id="IPR041019">
    <property type="entry name" value="TIG1_plexin"/>
</dbReference>
<dbReference type="GO" id="GO:0030334">
    <property type="term" value="P:regulation of cell migration"/>
    <property type="evidence" value="ECO:0007669"/>
    <property type="project" value="TreeGrafter"/>
</dbReference>
<dbReference type="SUPFAM" id="SSF81296">
    <property type="entry name" value="E set domains"/>
    <property type="match status" value="4"/>
</dbReference>
<dbReference type="Gene3D" id="2.130.10.10">
    <property type="entry name" value="YVTN repeat-like/Quinoprotein amine dehydrogenase"/>
    <property type="match status" value="1"/>
</dbReference>
<dbReference type="GO" id="GO:0009653">
    <property type="term" value="P:anatomical structure morphogenesis"/>
    <property type="evidence" value="ECO:0007669"/>
    <property type="project" value="UniProtKB-ARBA"/>
</dbReference>
<evidence type="ECO:0000256" key="14">
    <source>
        <dbReference type="ARBA" id="ARBA00070716"/>
    </source>
</evidence>
<dbReference type="Pfam" id="PF18020">
    <property type="entry name" value="TIG_2"/>
    <property type="match status" value="1"/>
</dbReference>
<dbReference type="GO" id="GO:0007399">
    <property type="term" value="P:nervous system development"/>
    <property type="evidence" value="ECO:0007669"/>
    <property type="project" value="UniProtKB-ARBA"/>
</dbReference>
<dbReference type="Ensembl" id="ENSCPIT00010002080.1">
    <property type="protein sequence ID" value="ENSCPIP00010001764.1"/>
    <property type="gene ID" value="ENSCPIG00010001305.1"/>
</dbReference>
<evidence type="ECO:0000256" key="4">
    <source>
        <dbReference type="ARBA" id="ARBA00022553"/>
    </source>
</evidence>
<dbReference type="GO" id="GO:0035295">
    <property type="term" value="P:tube development"/>
    <property type="evidence" value="ECO:0007669"/>
    <property type="project" value="UniProtKB-ARBA"/>
</dbReference>
<evidence type="ECO:0000256" key="11">
    <source>
        <dbReference type="ARBA" id="ARBA00023157"/>
    </source>
</evidence>
<dbReference type="Pfam" id="PF01403">
    <property type="entry name" value="Sema"/>
    <property type="match status" value="1"/>
</dbReference>
<accession>A0A8C3KWC8</accession>
<dbReference type="Pfam" id="PF20170">
    <property type="entry name" value="Plexin_RBD"/>
    <property type="match status" value="1"/>
</dbReference>
<protein>
    <recommendedName>
        <fullName evidence="14">Plexin-A2</fullName>
    </recommendedName>
</protein>
<dbReference type="CDD" id="cd12790">
    <property type="entry name" value="RasGAP_plexin_A"/>
    <property type="match status" value="1"/>
</dbReference>
<evidence type="ECO:0000256" key="17">
    <source>
        <dbReference type="SAM" id="Phobius"/>
    </source>
</evidence>
<feature type="chain" id="PRO_5034863535" description="Plexin-A2" evidence="18">
    <location>
        <begin position="37"/>
        <end position="1899"/>
    </location>
</feature>
<evidence type="ECO:0000256" key="2">
    <source>
        <dbReference type="ARBA" id="ARBA00010297"/>
    </source>
</evidence>
<dbReference type="FunFam" id="2.60.40.10:FF:000695">
    <property type="entry name" value="Plexin A2"/>
    <property type="match status" value="1"/>
</dbReference>
<comment type="caution">
    <text evidence="15">Lacks conserved residue(s) required for the propagation of feature annotation.</text>
</comment>
<dbReference type="Pfam" id="PF08337">
    <property type="entry name" value="Plexin_cytopl"/>
    <property type="match status" value="1"/>
</dbReference>
<keyword evidence="3" id="KW-1003">Cell membrane</keyword>
<dbReference type="InterPro" id="IPR036352">
    <property type="entry name" value="Semap_dom_sf"/>
</dbReference>
<dbReference type="Gene3D" id="2.60.40.10">
    <property type="entry name" value="Immunoglobulins"/>
    <property type="match status" value="6"/>
</dbReference>
<dbReference type="CDD" id="cd01180">
    <property type="entry name" value="IPT_plexin_repeat1"/>
    <property type="match status" value="1"/>
</dbReference>
<evidence type="ECO:0000256" key="18">
    <source>
        <dbReference type="SAM" id="SignalP"/>
    </source>
</evidence>
<dbReference type="FunFam" id="2.130.10.10:FF:000006">
    <property type="entry name" value="Plexin A2"/>
    <property type="match status" value="1"/>
</dbReference>
<dbReference type="InterPro" id="IPR013548">
    <property type="entry name" value="Plexin_cytoplasmic_RasGAP_dom"/>
</dbReference>
<dbReference type="FunFam" id="1.10.506.10:FF:000005">
    <property type="entry name" value="Plexin A1"/>
    <property type="match status" value="1"/>
</dbReference>
<evidence type="ECO:0000256" key="7">
    <source>
        <dbReference type="ARBA" id="ARBA00022737"/>
    </source>
</evidence>
<dbReference type="FunFam" id="3.30.1680.10:FF:000032">
    <property type="entry name" value="Plexin A2"/>
    <property type="match status" value="1"/>
</dbReference>
<keyword evidence="7" id="KW-0677">Repeat</keyword>
<dbReference type="FunFam" id="2.60.40.10:FF:000131">
    <property type="entry name" value="Plexin A2"/>
    <property type="match status" value="1"/>
</dbReference>
<dbReference type="FunFam" id="1.10.506.10:FF:000006">
    <property type="entry name" value="Plexin A1"/>
    <property type="match status" value="1"/>
</dbReference>
<dbReference type="SMART" id="SM00429">
    <property type="entry name" value="IPT"/>
    <property type="match status" value="4"/>
</dbReference>
<dbReference type="PROSITE" id="PS51004">
    <property type="entry name" value="SEMA"/>
    <property type="match status" value="1"/>
</dbReference>
<dbReference type="Pfam" id="PF17960">
    <property type="entry name" value="TIG_plexin"/>
    <property type="match status" value="1"/>
</dbReference>
<dbReference type="InterPro" id="IPR008936">
    <property type="entry name" value="Rho_GTPase_activation_prot"/>
</dbReference>
<dbReference type="InterPro" id="IPR002909">
    <property type="entry name" value="IPT_dom"/>
</dbReference>
<dbReference type="GO" id="GO:0002116">
    <property type="term" value="C:semaphorin receptor complex"/>
    <property type="evidence" value="ECO:0007669"/>
    <property type="project" value="TreeGrafter"/>
</dbReference>
<dbReference type="InterPro" id="IPR016201">
    <property type="entry name" value="PSI"/>
</dbReference>
<comment type="subcellular location">
    <subcellularLocation>
        <location evidence="1">Cell membrane</location>
        <topology evidence="1">Single-pass type I membrane protein</topology>
    </subcellularLocation>
</comment>